<dbReference type="SMART" id="SM00219">
    <property type="entry name" value="TyrKc"/>
    <property type="match status" value="1"/>
</dbReference>
<protein>
    <recommendedName>
        <fullName evidence="2">Tyrosine-protein kinase catalytic domain-containing protein</fullName>
    </recommendedName>
</protein>
<dbReference type="EMBL" id="CP144753">
    <property type="protein sequence ID" value="WVZ92832.1"/>
    <property type="molecule type" value="Genomic_DNA"/>
</dbReference>
<dbReference type="Pfam" id="PF22215">
    <property type="entry name" value="MLKL_N"/>
    <property type="match status" value="1"/>
</dbReference>
<dbReference type="PANTHER" id="PTHR35832:SF9">
    <property type="entry name" value="OS12G0276800 PROTEIN"/>
    <property type="match status" value="1"/>
</dbReference>
<dbReference type="PANTHER" id="PTHR35832">
    <property type="entry name" value="OS12G0248400 PROTEIN-RELATED"/>
    <property type="match status" value="1"/>
</dbReference>
<evidence type="ECO:0000256" key="1">
    <source>
        <dbReference type="SAM" id="MobiDB-lite"/>
    </source>
</evidence>
<dbReference type="CDD" id="cd21037">
    <property type="entry name" value="MLKL_NTD"/>
    <property type="match status" value="1"/>
</dbReference>
<accession>A0AAQ3XE04</accession>
<dbReference type="InterPro" id="IPR011009">
    <property type="entry name" value="Kinase-like_dom_sf"/>
</dbReference>
<dbReference type="GO" id="GO:0004713">
    <property type="term" value="F:protein tyrosine kinase activity"/>
    <property type="evidence" value="ECO:0007669"/>
    <property type="project" value="InterPro"/>
</dbReference>
<proteinExistence type="predicted"/>
<feature type="compositionally biased region" description="Polar residues" evidence="1">
    <location>
        <begin position="166"/>
        <end position="178"/>
    </location>
</feature>
<gene>
    <name evidence="3" type="ORF">U9M48_038870</name>
</gene>
<dbReference type="Gene3D" id="1.10.510.10">
    <property type="entry name" value="Transferase(Phosphotransferase) domain 1"/>
    <property type="match status" value="1"/>
</dbReference>
<evidence type="ECO:0000313" key="4">
    <source>
        <dbReference type="Proteomes" id="UP001341281"/>
    </source>
</evidence>
<dbReference type="InterPro" id="IPR020635">
    <property type="entry name" value="Tyr_kinase_cat_dom"/>
</dbReference>
<dbReference type="Gene3D" id="3.30.200.20">
    <property type="entry name" value="Phosphorylase Kinase, domain 1"/>
    <property type="match status" value="1"/>
</dbReference>
<sequence length="450" mass="49385">MADPVASVEKIVKLGLAIRNAVDKVRHNEVECNEIRRRVLRFSAILSQLQQTGMMDDSPGMSGALEDLEETLQNALELVTACQEATTIRQIVTAGELSKKLRRVKDDILNKVMLASFAIHAHTTVVLLTIQAGGHPLPQQPEDERVADISHNSHSAEDPRSEMNGGENNVLTGSDPSSTPSVDKMPFLLALYPYLVTPLEGLSELKAAIKGGDLVGKGGFWNVYKSVLNDGNVVAIKISNNDSRSSSWVPTYDQQLLLVPKLQHKNIVKVLGYCREDCEVGSSSVIMRLLKRRNDQAQDRDGYIASEYFTEGILSAKNDVHGFGVILLEIVGSIYRSKPYDNANNIRSKPGVRKAWSACEAGRIEELFDPLLFDGSQLLEIKRCTQVGLLCTPDDPADRPTMADVLEMLHGEKELPTPKRPAYIQSIVEAEETVEGIPGRHIPLSACAIA</sequence>
<name>A0AAQ3XE04_PASNO</name>
<dbReference type="Proteomes" id="UP001341281">
    <property type="component" value="Chromosome 09"/>
</dbReference>
<dbReference type="AlphaFoldDB" id="A0AAQ3XE04"/>
<keyword evidence="4" id="KW-1185">Reference proteome</keyword>
<dbReference type="InterPro" id="IPR036537">
    <property type="entry name" value="Adaptor_Cbl_N_dom_sf"/>
</dbReference>
<dbReference type="GO" id="GO:0007166">
    <property type="term" value="P:cell surface receptor signaling pathway"/>
    <property type="evidence" value="ECO:0007669"/>
    <property type="project" value="InterPro"/>
</dbReference>
<dbReference type="Gene3D" id="1.20.930.20">
    <property type="entry name" value="Adaptor protein Cbl, N-terminal domain"/>
    <property type="match status" value="1"/>
</dbReference>
<reference evidence="3 4" key="1">
    <citation type="submission" date="2024-02" db="EMBL/GenBank/DDBJ databases">
        <title>High-quality chromosome-scale genome assembly of Pensacola bahiagrass (Paspalum notatum Flugge var. saurae).</title>
        <authorList>
            <person name="Vega J.M."/>
            <person name="Podio M."/>
            <person name="Orjuela J."/>
            <person name="Siena L.A."/>
            <person name="Pessino S.C."/>
            <person name="Combes M.C."/>
            <person name="Mariac C."/>
            <person name="Albertini E."/>
            <person name="Pupilli F."/>
            <person name="Ortiz J.P.A."/>
            <person name="Leblanc O."/>
        </authorList>
    </citation>
    <scope>NUCLEOTIDE SEQUENCE [LARGE SCALE GENOMIC DNA]</scope>
    <source>
        <strain evidence="3">R1</strain>
        <tissue evidence="3">Leaf</tissue>
    </source>
</reference>
<dbReference type="InterPro" id="IPR059179">
    <property type="entry name" value="MLKL-like_MCAfunc"/>
</dbReference>
<dbReference type="SUPFAM" id="SSF56112">
    <property type="entry name" value="Protein kinase-like (PK-like)"/>
    <property type="match status" value="1"/>
</dbReference>
<organism evidence="3 4">
    <name type="scientific">Paspalum notatum var. saurae</name>
    <dbReference type="NCBI Taxonomy" id="547442"/>
    <lineage>
        <taxon>Eukaryota</taxon>
        <taxon>Viridiplantae</taxon>
        <taxon>Streptophyta</taxon>
        <taxon>Embryophyta</taxon>
        <taxon>Tracheophyta</taxon>
        <taxon>Spermatophyta</taxon>
        <taxon>Magnoliopsida</taxon>
        <taxon>Liliopsida</taxon>
        <taxon>Poales</taxon>
        <taxon>Poaceae</taxon>
        <taxon>PACMAD clade</taxon>
        <taxon>Panicoideae</taxon>
        <taxon>Andropogonodae</taxon>
        <taxon>Paspaleae</taxon>
        <taxon>Paspalinae</taxon>
        <taxon>Paspalum</taxon>
    </lineage>
</organism>
<dbReference type="InterPro" id="IPR054000">
    <property type="entry name" value="MLKL_N"/>
</dbReference>
<feature type="region of interest" description="Disordered" evidence="1">
    <location>
        <begin position="151"/>
        <end position="178"/>
    </location>
</feature>
<evidence type="ECO:0000259" key="2">
    <source>
        <dbReference type="SMART" id="SM00219"/>
    </source>
</evidence>
<evidence type="ECO:0000313" key="3">
    <source>
        <dbReference type="EMBL" id="WVZ92832.1"/>
    </source>
</evidence>
<feature type="domain" description="Tyrosine-protein kinase catalytic" evidence="2">
    <location>
        <begin position="209"/>
        <end position="409"/>
    </location>
</feature>